<dbReference type="GO" id="GO:0043021">
    <property type="term" value="F:ribonucleoprotein complex binding"/>
    <property type="evidence" value="ECO:0007669"/>
    <property type="project" value="TreeGrafter"/>
</dbReference>
<keyword evidence="5" id="KW-0677">Repeat</keyword>
<evidence type="ECO:0000256" key="6">
    <source>
        <dbReference type="ARBA" id="ARBA00023242"/>
    </source>
</evidence>
<evidence type="ECO:0000259" key="7">
    <source>
        <dbReference type="SMART" id="SM01035"/>
    </source>
</evidence>
<reference evidence="8" key="1">
    <citation type="submission" date="2023-07" db="EMBL/GenBank/DDBJ databases">
        <title>draft genome sequence of fig (Ficus carica).</title>
        <authorList>
            <person name="Takahashi T."/>
            <person name="Nishimura K."/>
        </authorList>
    </citation>
    <scope>NUCLEOTIDE SEQUENCE</scope>
</reference>
<dbReference type="InterPro" id="IPR012953">
    <property type="entry name" value="BOP1_N_dom"/>
</dbReference>
<dbReference type="PANTHER" id="PTHR17605:SF0">
    <property type="entry name" value="RIBOSOME BIOGENESIS PROTEIN BOP1"/>
    <property type="match status" value="1"/>
</dbReference>
<comment type="subcellular location">
    <subcellularLocation>
        <location evidence="1">Nucleus</location>
        <location evidence="1">Nucleolus</location>
    </subcellularLocation>
</comment>
<comment type="caution">
    <text evidence="8">The sequence shown here is derived from an EMBL/GenBank/DDBJ whole genome shotgun (WGS) entry which is preliminary data.</text>
</comment>
<organism evidence="8 9">
    <name type="scientific">Ficus carica</name>
    <name type="common">Common fig</name>
    <dbReference type="NCBI Taxonomy" id="3494"/>
    <lineage>
        <taxon>Eukaryota</taxon>
        <taxon>Viridiplantae</taxon>
        <taxon>Streptophyta</taxon>
        <taxon>Embryophyta</taxon>
        <taxon>Tracheophyta</taxon>
        <taxon>Spermatophyta</taxon>
        <taxon>Magnoliopsida</taxon>
        <taxon>eudicotyledons</taxon>
        <taxon>Gunneridae</taxon>
        <taxon>Pentapetalae</taxon>
        <taxon>rosids</taxon>
        <taxon>fabids</taxon>
        <taxon>Rosales</taxon>
        <taxon>Moraceae</taxon>
        <taxon>Ficeae</taxon>
        <taxon>Ficus</taxon>
    </lineage>
</organism>
<dbReference type="EMBL" id="BTGU01000001">
    <property type="protein sequence ID" value="GMN26866.1"/>
    <property type="molecule type" value="Genomic_DNA"/>
</dbReference>
<protein>
    <recommendedName>
        <fullName evidence="7">BOP1 N-terminal domain-containing protein</fullName>
    </recommendedName>
</protein>
<dbReference type="GO" id="GO:0030687">
    <property type="term" value="C:preribosome, large subunit precursor"/>
    <property type="evidence" value="ECO:0007669"/>
    <property type="project" value="TreeGrafter"/>
</dbReference>
<dbReference type="GO" id="GO:0070545">
    <property type="term" value="C:PeBoW complex"/>
    <property type="evidence" value="ECO:0007669"/>
    <property type="project" value="TreeGrafter"/>
</dbReference>
<dbReference type="Pfam" id="PF08145">
    <property type="entry name" value="BOP1NT"/>
    <property type="match status" value="1"/>
</dbReference>
<evidence type="ECO:0000256" key="3">
    <source>
        <dbReference type="ARBA" id="ARBA00022552"/>
    </source>
</evidence>
<evidence type="ECO:0000256" key="4">
    <source>
        <dbReference type="ARBA" id="ARBA00022574"/>
    </source>
</evidence>
<evidence type="ECO:0000256" key="5">
    <source>
        <dbReference type="ARBA" id="ARBA00022737"/>
    </source>
</evidence>
<feature type="domain" description="BOP1 N-terminal" evidence="7">
    <location>
        <begin position="57"/>
        <end position="269"/>
    </location>
</feature>
<gene>
    <name evidence="8" type="ORF">TIFTF001_001457</name>
</gene>
<dbReference type="InterPro" id="IPR028598">
    <property type="entry name" value="BOP1/Erb1"/>
</dbReference>
<keyword evidence="6" id="KW-0539">Nucleus</keyword>
<evidence type="ECO:0000256" key="2">
    <source>
        <dbReference type="ARBA" id="ARBA00022517"/>
    </source>
</evidence>
<dbReference type="AlphaFoldDB" id="A0AA87ZG60"/>
<dbReference type="SMART" id="SM01035">
    <property type="entry name" value="BOP1NT"/>
    <property type="match status" value="1"/>
</dbReference>
<evidence type="ECO:0000256" key="1">
    <source>
        <dbReference type="ARBA" id="ARBA00004604"/>
    </source>
</evidence>
<dbReference type="InterPro" id="IPR015943">
    <property type="entry name" value="WD40/YVTN_repeat-like_dom_sf"/>
</dbReference>
<keyword evidence="9" id="KW-1185">Reference proteome</keyword>
<keyword evidence="3" id="KW-0698">rRNA processing</keyword>
<dbReference type="Gene3D" id="2.130.10.10">
    <property type="entry name" value="YVTN repeat-like/Quinoprotein amine dehydrogenase"/>
    <property type="match status" value="1"/>
</dbReference>
<evidence type="ECO:0000313" key="8">
    <source>
        <dbReference type="EMBL" id="GMN26866.1"/>
    </source>
</evidence>
<name>A0AA87ZG60_FICCA</name>
<proteinExistence type="predicted"/>
<keyword evidence="2" id="KW-0690">Ribosome biogenesis</keyword>
<dbReference type="GO" id="GO:0000463">
    <property type="term" value="P:maturation of LSU-rRNA from tricistronic rRNA transcript (SSU-rRNA, 5.8S rRNA, LSU-rRNA)"/>
    <property type="evidence" value="ECO:0007669"/>
    <property type="project" value="TreeGrafter"/>
</dbReference>
<accession>A0AA87ZG60</accession>
<dbReference type="Proteomes" id="UP001187192">
    <property type="component" value="Unassembled WGS sequence"/>
</dbReference>
<sequence>MLSDVHPIFPIGCINREMRFFFPPLFHKYTRQGSCVLALAFKALPDMTGRTPSIVFAEPIKNMVLVVSEAIESSVAFTGSVVVKLRCFDVVLTFVECLLFHLLLSLVVHSFQLRRNGESYEWISSVEKLGFSSGNTYSLQFYTSSEVTLFLEVVALHRAIRHEELYNPSLEYIPTQGEITSYQLMYEEDRPKFLPKRFTSPRNFPAYKNAVKESFERVWIYTCVQEYERRECTLYSNIVLFLFLIFRINIDPESLKPNLPSRKDFRPYLQHVILSTEVILMQFYKTASVATWHQDDKHGAIRLRHFKISKKLTQIIPIKLQWASGLFYFPSYLFAFIHNKRESVCHLGEQRTTKRLKTAPREISSISIHPAGNNVIVGSREGKCWFDSDLSSRPYSAILKTAMVQFCIVHIPYLHRALMIALRTPSMAWFIQISTGILLLFRWKILENIKVQMGEVRWTVSSIPGYSLPVRIHWSNSAVIEKFT</sequence>
<keyword evidence="4" id="KW-0853">WD repeat</keyword>
<evidence type="ECO:0000313" key="9">
    <source>
        <dbReference type="Proteomes" id="UP001187192"/>
    </source>
</evidence>
<dbReference type="PANTHER" id="PTHR17605">
    <property type="entry name" value="RIBOSOME BIOGENESIS PROTEIN BOP1 BLOCK OF PROLIFERATION 1 PROTEIN"/>
    <property type="match status" value="1"/>
</dbReference>